<proteinExistence type="predicted"/>
<keyword evidence="10" id="KW-1185">Reference proteome</keyword>
<evidence type="ECO:0000259" key="7">
    <source>
        <dbReference type="PROSITE" id="PS50112"/>
    </source>
</evidence>
<dbReference type="InterPro" id="IPR000700">
    <property type="entry name" value="PAS-assoc_C"/>
</dbReference>
<dbReference type="Pfam" id="PF13426">
    <property type="entry name" value="PAS_9"/>
    <property type="match status" value="1"/>
</dbReference>
<dbReference type="InterPro" id="IPR027417">
    <property type="entry name" value="P-loop_NTPase"/>
</dbReference>
<keyword evidence="3" id="KW-0067">ATP-binding</keyword>
<comment type="caution">
    <text evidence="9">The sequence shown here is derived from an EMBL/GenBank/DDBJ whole genome shotgun (WGS) entry which is preliminary data.</text>
</comment>
<dbReference type="STRING" id="1236970.JCM9140_1521"/>
<dbReference type="InterPro" id="IPR000014">
    <property type="entry name" value="PAS"/>
</dbReference>
<dbReference type="InterPro" id="IPR030828">
    <property type="entry name" value="HTH_TyrR"/>
</dbReference>
<accession>W4Q0C2</accession>
<dbReference type="SMART" id="SM00091">
    <property type="entry name" value="PAS"/>
    <property type="match status" value="2"/>
</dbReference>
<dbReference type="Pfam" id="PF25601">
    <property type="entry name" value="AAA_lid_14"/>
    <property type="match status" value="1"/>
</dbReference>
<dbReference type="RefSeq" id="WP_052002112.1">
    <property type="nucleotide sequence ID" value="NZ_BAUT01000011.1"/>
</dbReference>
<keyword evidence="2" id="KW-0058">Aromatic hydrocarbons catabolism</keyword>
<evidence type="ECO:0000256" key="2">
    <source>
        <dbReference type="ARBA" id="ARBA00022797"/>
    </source>
</evidence>
<evidence type="ECO:0000313" key="10">
    <source>
        <dbReference type="Proteomes" id="UP000018890"/>
    </source>
</evidence>
<reference evidence="9" key="1">
    <citation type="journal article" date="2014" name="Genome Announc.">
        <title>Draft Genome Sequences of Three Alkaliphilic Bacillus Strains, Bacillus wakoensis JCM 9140T, Bacillus akibai JCM 9157T, and Bacillus hemicellulosilyticus JCM 9152T.</title>
        <authorList>
            <person name="Yuki M."/>
            <person name="Oshima K."/>
            <person name="Suda W."/>
            <person name="Oshida Y."/>
            <person name="Kitamura K."/>
            <person name="Iida T."/>
            <person name="Hattori M."/>
            <person name="Ohkuma M."/>
        </authorList>
    </citation>
    <scope>NUCLEOTIDE SEQUENCE [LARGE SCALE GENOMIC DNA]</scope>
    <source>
        <strain evidence="9">JCM 9140</strain>
    </source>
</reference>
<dbReference type="Gene3D" id="3.40.50.300">
    <property type="entry name" value="P-loop containing nucleotide triphosphate hydrolases"/>
    <property type="match status" value="1"/>
</dbReference>
<dbReference type="InterPro" id="IPR003593">
    <property type="entry name" value="AAA+_ATPase"/>
</dbReference>
<evidence type="ECO:0000256" key="3">
    <source>
        <dbReference type="ARBA" id="ARBA00022840"/>
    </source>
</evidence>
<name>W4Q0C2_9BACI</name>
<dbReference type="Gene3D" id="1.10.10.60">
    <property type="entry name" value="Homeodomain-like"/>
    <property type="match status" value="1"/>
</dbReference>
<dbReference type="CDD" id="cd00009">
    <property type="entry name" value="AAA"/>
    <property type="match status" value="1"/>
</dbReference>
<feature type="domain" description="PAS" evidence="7">
    <location>
        <begin position="115"/>
        <end position="160"/>
    </location>
</feature>
<dbReference type="SUPFAM" id="SSF55785">
    <property type="entry name" value="PYP-like sensor domain (PAS domain)"/>
    <property type="match status" value="1"/>
</dbReference>
<dbReference type="NCBIfam" id="TIGR00229">
    <property type="entry name" value="sensory_box"/>
    <property type="match status" value="1"/>
</dbReference>
<evidence type="ECO:0000256" key="5">
    <source>
        <dbReference type="SAM" id="Coils"/>
    </source>
</evidence>
<dbReference type="InterPro" id="IPR058031">
    <property type="entry name" value="AAA_lid_NorR"/>
</dbReference>
<dbReference type="PROSITE" id="PS50112">
    <property type="entry name" value="PAS"/>
    <property type="match status" value="1"/>
</dbReference>
<feature type="domain" description="PAC" evidence="8">
    <location>
        <begin position="182"/>
        <end position="234"/>
    </location>
</feature>
<organism evidence="9 10">
    <name type="scientific">Halalkalibacter wakoensis JCM 9140</name>
    <dbReference type="NCBI Taxonomy" id="1236970"/>
    <lineage>
        <taxon>Bacteria</taxon>
        <taxon>Bacillati</taxon>
        <taxon>Bacillota</taxon>
        <taxon>Bacilli</taxon>
        <taxon>Bacillales</taxon>
        <taxon>Bacillaceae</taxon>
        <taxon>Halalkalibacter</taxon>
    </lineage>
</organism>
<dbReference type="GO" id="GO:0005524">
    <property type="term" value="F:ATP binding"/>
    <property type="evidence" value="ECO:0007669"/>
    <property type="project" value="UniProtKB-KW"/>
</dbReference>
<dbReference type="OrthoDB" id="9771372at2"/>
<dbReference type="PROSITE" id="PS50113">
    <property type="entry name" value="PAC"/>
    <property type="match status" value="1"/>
</dbReference>
<dbReference type="InterPro" id="IPR009057">
    <property type="entry name" value="Homeodomain-like_sf"/>
</dbReference>
<evidence type="ECO:0000256" key="1">
    <source>
        <dbReference type="ARBA" id="ARBA00022741"/>
    </source>
</evidence>
<dbReference type="Gene3D" id="1.10.8.60">
    <property type="match status" value="1"/>
</dbReference>
<evidence type="ECO:0000259" key="8">
    <source>
        <dbReference type="PROSITE" id="PS50113"/>
    </source>
</evidence>
<protein>
    <recommendedName>
        <fullName evidence="4">HTH-type transcriptional regulatory protein TyrR</fullName>
    </recommendedName>
</protein>
<dbReference type="Gene3D" id="3.30.450.20">
    <property type="entry name" value="PAS domain"/>
    <property type="match status" value="2"/>
</dbReference>
<feature type="domain" description="Sigma-54 factor interaction" evidence="6">
    <location>
        <begin position="255"/>
        <end position="486"/>
    </location>
</feature>
<dbReference type="EMBL" id="BAUT01000011">
    <property type="protein sequence ID" value="GAE25521.1"/>
    <property type="molecule type" value="Genomic_DNA"/>
</dbReference>
<evidence type="ECO:0000259" key="6">
    <source>
        <dbReference type="PROSITE" id="PS50045"/>
    </source>
</evidence>
<gene>
    <name evidence="9" type="ORF">JCM9140_1521</name>
</gene>
<dbReference type="Proteomes" id="UP000018890">
    <property type="component" value="Unassembled WGS sequence"/>
</dbReference>
<sequence>MNIEQLMSELPIGVIVTAETGMIQYHNKVALKMLKLPECKVTDESIMKVLPESNAIKSIKTNQPSISILKRNKVNPQIIYEYPQTMGGNPVGISLMFHSSYIEQLAYFVDKIRDLRQELNLIMNLVGELVTITDAEGNILKVNEKCERILGVTRKDFIGKPLESLEKEKIVSTSSTKKVIEEGRKVTITQTTKSGKRLLVSGHPIFNEEGTLTKVINISKDITEKSLITKELVELKNIIQQYESELHSKKRKSKPIIKSQRMKEIYDLVERISDVDSTVLLLGESGVGKEVLARYLHHSSTIRGDQPFVKINCGAIPEALIEGELFGYAQGQMMSPKQKGTKIGLIEEAHQGTLFLDGIAELPLHLQAKLLHVIQEKKITPLGQAEPKEIDIRIIATTDRNLEEMVLENEFRSDLYYHLNIVPIRLPSLNERKEEIPFLINHFLDRYNKKYSRHVTITEEVISAFIHYDWKGNVRELQNTIEMLVVTVSTNEVTFDQLPEHISNKALLEIDFTEHSLKDAVDRYEKHLIENTLKNCLTLKEASMKLGIDASTITRKAKKYQLSVAGVK</sequence>
<dbReference type="InterPro" id="IPR002078">
    <property type="entry name" value="Sigma_54_int"/>
</dbReference>
<dbReference type="Pfam" id="PF00158">
    <property type="entry name" value="Sigma54_activat"/>
    <property type="match status" value="1"/>
</dbReference>
<dbReference type="FunFam" id="3.40.50.300:FF:000006">
    <property type="entry name" value="DNA-binding transcriptional regulator NtrC"/>
    <property type="match status" value="1"/>
</dbReference>
<dbReference type="InterPro" id="IPR035965">
    <property type="entry name" value="PAS-like_dom_sf"/>
</dbReference>
<dbReference type="PANTHER" id="PTHR32071">
    <property type="entry name" value="TRANSCRIPTIONAL REGULATORY PROTEIN"/>
    <property type="match status" value="1"/>
</dbReference>
<dbReference type="CDD" id="cd00130">
    <property type="entry name" value="PAS"/>
    <property type="match status" value="1"/>
</dbReference>
<feature type="coiled-coil region" evidence="5">
    <location>
        <begin position="225"/>
        <end position="252"/>
    </location>
</feature>
<evidence type="ECO:0000313" key="9">
    <source>
        <dbReference type="EMBL" id="GAE25521.1"/>
    </source>
</evidence>
<dbReference type="AlphaFoldDB" id="W4Q0C2"/>
<dbReference type="GO" id="GO:0006355">
    <property type="term" value="P:regulation of DNA-templated transcription"/>
    <property type="evidence" value="ECO:0007669"/>
    <property type="project" value="InterPro"/>
</dbReference>
<dbReference type="PANTHER" id="PTHR32071:SF57">
    <property type="entry name" value="C4-DICARBOXYLATE TRANSPORT TRANSCRIPTIONAL REGULATORY PROTEIN DCTD"/>
    <property type="match status" value="1"/>
</dbReference>
<evidence type="ECO:0000256" key="4">
    <source>
        <dbReference type="ARBA" id="ARBA00029500"/>
    </source>
</evidence>
<dbReference type="SUPFAM" id="SSF46689">
    <property type="entry name" value="Homeodomain-like"/>
    <property type="match status" value="1"/>
</dbReference>
<dbReference type="Pfam" id="PF18024">
    <property type="entry name" value="HTH_50"/>
    <property type="match status" value="1"/>
</dbReference>
<dbReference type="SUPFAM" id="SSF52540">
    <property type="entry name" value="P-loop containing nucleoside triphosphate hydrolases"/>
    <property type="match status" value="1"/>
</dbReference>
<dbReference type="Pfam" id="PF13188">
    <property type="entry name" value="PAS_8"/>
    <property type="match status" value="1"/>
</dbReference>
<keyword evidence="5" id="KW-0175">Coiled coil</keyword>
<dbReference type="SMART" id="SM00382">
    <property type="entry name" value="AAA"/>
    <property type="match status" value="1"/>
</dbReference>
<dbReference type="PROSITE" id="PS50045">
    <property type="entry name" value="SIGMA54_INTERACT_4"/>
    <property type="match status" value="1"/>
</dbReference>
<dbReference type="GO" id="GO:0003677">
    <property type="term" value="F:DNA binding"/>
    <property type="evidence" value="ECO:0007669"/>
    <property type="project" value="UniProtKB-KW"/>
</dbReference>
<dbReference type="PROSITE" id="PS00675">
    <property type="entry name" value="SIGMA54_INTERACT_1"/>
    <property type="match status" value="1"/>
</dbReference>
<dbReference type="InterPro" id="IPR025662">
    <property type="entry name" value="Sigma_54_int_dom_ATP-bd_1"/>
</dbReference>
<keyword evidence="1" id="KW-0547">Nucleotide-binding</keyword>